<dbReference type="GO" id="GO:0003676">
    <property type="term" value="F:nucleic acid binding"/>
    <property type="evidence" value="ECO:0007669"/>
    <property type="project" value="InterPro"/>
</dbReference>
<name>A0A9J6B3Z5_SOLCO</name>
<sequence length="163" mass="18541">MSVHEYTLKFMQLSRYALEMVADVRSRMSLFVSRLSRLLSQEGKTSMFIGEMDIPRLMIHVESNRPAPSSASALAPKNRGEFRNKNFQNFRARPIQSQGSVAQGANWTPTCTKCGRNHLGVGRHGSNSCFNYGQIGHFMRECPKNRQGNVNWKIEPNLLPQLR</sequence>
<dbReference type="InterPro" id="IPR036875">
    <property type="entry name" value="Znf_CCHC_sf"/>
</dbReference>
<accession>A0A9J6B3Z5</accession>
<dbReference type="OrthoDB" id="1751882at2759"/>
<dbReference type="AlphaFoldDB" id="A0A9J6B3Z5"/>
<protein>
    <recommendedName>
        <fullName evidence="3">Gag-pol polyprotein</fullName>
    </recommendedName>
</protein>
<evidence type="ECO:0008006" key="3">
    <source>
        <dbReference type="Google" id="ProtNLM"/>
    </source>
</evidence>
<dbReference type="PANTHER" id="PTHR34482:SF57">
    <property type="entry name" value="RETROTRANSPOSON GAG DOMAIN-CONTAINING PROTEIN"/>
    <property type="match status" value="1"/>
</dbReference>
<dbReference type="Proteomes" id="UP000824120">
    <property type="component" value="Chromosome 1"/>
</dbReference>
<comment type="caution">
    <text evidence="1">The sequence shown here is derived from an EMBL/GenBank/DDBJ whole genome shotgun (WGS) entry which is preliminary data.</text>
</comment>
<dbReference type="EMBL" id="JACXVP010000001">
    <property type="protein sequence ID" value="KAG5631469.1"/>
    <property type="molecule type" value="Genomic_DNA"/>
</dbReference>
<proteinExistence type="predicted"/>
<evidence type="ECO:0000313" key="1">
    <source>
        <dbReference type="EMBL" id="KAG5631469.1"/>
    </source>
</evidence>
<evidence type="ECO:0000313" key="2">
    <source>
        <dbReference type="Proteomes" id="UP000824120"/>
    </source>
</evidence>
<dbReference type="GO" id="GO:0008270">
    <property type="term" value="F:zinc ion binding"/>
    <property type="evidence" value="ECO:0007669"/>
    <property type="project" value="InterPro"/>
</dbReference>
<dbReference type="SUPFAM" id="SSF57756">
    <property type="entry name" value="Retrovirus zinc finger-like domains"/>
    <property type="match status" value="1"/>
</dbReference>
<reference evidence="1 2" key="1">
    <citation type="submission" date="2020-09" db="EMBL/GenBank/DDBJ databases">
        <title>De no assembly of potato wild relative species, Solanum commersonii.</title>
        <authorList>
            <person name="Cho K."/>
        </authorList>
    </citation>
    <scope>NUCLEOTIDE SEQUENCE [LARGE SCALE GENOMIC DNA]</scope>
    <source>
        <strain evidence="1">LZ3.2</strain>
        <tissue evidence="1">Leaf</tissue>
    </source>
</reference>
<keyword evidence="2" id="KW-1185">Reference proteome</keyword>
<dbReference type="PANTHER" id="PTHR34482">
    <property type="entry name" value="DNA DAMAGE-INDUCIBLE PROTEIN 1-LIKE"/>
    <property type="match status" value="1"/>
</dbReference>
<organism evidence="1 2">
    <name type="scientific">Solanum commersonii</name>
    <name type="common">Commerson's wild potato</name>
    <name type="synonym">Commerson's nightshade</name>
    <dbReference type="NCBI Taxonomy" id="4109"/>
    <lineage>
        <taxon>Eukaryota</taxon>
        <taxon>Viridiplantae</taxon>
        <taxon>Streptophyta</taxon>
        <taxon>Embryophyta</taxon>
        <taxon>Tracheophyta</taxon>
        <taxon>Spermatophyta</taxon>
        <taxon>Magnoliopsida</taxon>
        <taxon>eudicotyledons</taxon>
        <taxon>Gunneridae</taxon>
        <taxon>Pentapetalae</taxon>
        <taxon>asterids</taxon>
        <taxon>lamiids</taxon>
        <taxon>Solanales</taxon>
        <taxon>Solanaceae</taxon>
        <taxon>Solanoideae</taxon>
        <taxon>Solaneae</taxon>
        <taxon>Solanum</taxon>
    </lineage>
</organism>
<dbReference type="Gene3D" id="4.10.60.10">
    <property type="entry name" value="Zinc finger, CCHC-type"/>
    <property type="match status" value="1"/>
</dbReference>
<gene>
    <name evidence="1" type="ORF">H5410_003186</name>
</gene>